<gene>
    <name evidence="10" type="ORF">SAMN02982919_01838</name>
</gene>
<dbReference type="RefSeq" id="WP_091456272.1">
    <property type="nucleotide sequence ID" value="NZ_FOGD01000004.1"/>
</dbReference>
<dbReference type="Proteomes" id="UP000199766">
    <property type="component" value="Unassembled WGS sequence"/>
</dbReference>
<keyword evidence="6" id="KW-0975">Bacterial flagellum</keyword>
<evidence type="ECO:0000256" key="5">
    <source>
        <dbReference type="ARBA" id="ARBA00022525"/>
    </source>
</evidence>
<dbReference type="SUPFAM" id="SSF64518">
    <property type="entry name" value="Phase 1 flagellin"/>
    <property type="match status" value="1"/>
</dbReference>
<sequence length="674" mass="70355">MSLLNVGARALQINQTAIQTAGHNIANVNTAGYSRQTVALGTVPGQYTTDGYIGNGVDVQGILRNHSELLTRQASAAASVQAGDGVRMDRLKQLQDVFTGGATGLGAAINDMMNAFSDVVNAPTDLTARGVVLTRMDETAKRLRDASSRTDEIAATVENQMQGGINVVNNLATKVANVNQQIALARGNGQQPNDLLDQRDQLIRDINQYVQTSQVEADDGSVTLFVANSQPLVMGNRAATLSVGDPQNFNTNGAQKKLLFTPAGSTDKIELNEAVLGGGEVSALMRFQNTDLAEGRNLLGRLAVGISETLNLQNRQGLNLDGKLGENLFTSINLGQAVPGNRNTSSAVMGMEVADASKLQASSYVLNFSTGSSGTVTRQSDGKVFSFADMTELDTLMLGQGLRLTNGAAAPDTTLFSDAGGAADGDQFLINPLQNAASQMQAAQFSPRSLAAANPINAAMGAGNDGSLQLVSLKATGNPALVLPPNSDSTSTPPVPGGIELRFSAGSPITYQAFNRGVVPAEALGDPATYTPGQPVKMNGWEITLNGVPKTGDTVVVGNAADPKFGDIYQRDAGNASALLNLRDAKIFDGGTLTDGFSGAMAQIGTRTQSATFAAKLSSTIASNLENERAAVSGVNLDEEAARLIQFQQSYQASAKMIQIAQNIFDNLIQAVGR</sequence>
<accession>A0A1H9LRK9</accession>
<keyword evidence="10" id="KW-0282">Flagellum</keyword>
<evidence type="ECO:0000256" key="1">
    <source>
        <dbReference type="ARBA" id="ARBA00004365"/>
    </source>
</evidence>
<feature type="domain" description="Flagellar hook-associated protein FlgK helical" evidence="9">
    <location>
        <begin position="91"/>
        <end position="329"/>
    </location>
</feature>
<evidence type="ECO:0000256" key="2">
    <source>
        <dbReference type="ARBA" id="ARBA00004613"/>
    </source>
</evidence>
<dbReference type="InterPro" id="IPR010930">
    <property type="entry name" value="Flg_bb/hook_C_dom"/>
</dbReference>
<evidence type="ECO:0000259" key="8">
    <source>
        <dbReference type="Pfam" id="PF21158"/>
    </source>
</evidence>
<evidence type="ECO:0000256" key="4">
    <source>
        <dbReference type="ARBA" id="ARBA00016244"/>
    </source>
</evidence>
<dbReference type="PANTHER" id="PTHR30033">
    <property type="entry name" value="FLAGELLAR HOOK-ASSOCIATED PROTEIN 1"/>
    <property type="match status" value="1"/>
</dbReference>
<dbReference type="STRING" id="180197.SAMN02982919_01838"/>
<evidence type="ECO:0000256" key="3">
    <source>
        <dbReference type="ARBA" id="ARBA00009677"/>
    </source>
</evidence>
<dbReference type="EMBL" id="FOGD01000004">
    <property type="protein sequence ID" value="SER13958.1"/>
    <property type="molecule type" value="Genomic_DNA"/>
</dbReference>
<feature type="domain" description="Flagellar basal-body/hook protein C-terminal" evidence="7">
    <location>
        <begin position="632"/>
        <end position="670"/>
    </location>
</feature>
<keyword evidence="5" id="KW-0964">Secreted</keyword>
<evidence type="ECO:0000313" key="11">
    <source>
        <dbReference type="Proteomes" id="UP000199766"/>
    </source>
</evidence>
<dbReference type="InterPro" id="IPR053927">
    <property type="entry name" value="FlgK_helical"/>
</dbReference>
<dbReference type="PRINTS" id="PR01005">
    <property type="entry name" value="FLGHOOKAP1"/>
</dbReference>
<evidence type="ECO:0000313" key="10">
    <source>
        <dbReference type="EMBL" id="SER13958.1"/>
    </source>
</evidence>
<dbReference type="InterPro" id="IPR049119">
    <property type="entry name" value="FlgK_D2-like"/>
</dbReference>
<organism evidence="10 11">
    <name type="scientific">Giesbergeria anulus</name>
    <dbReference type="NCBI Taxonomy" id="180197"/>
    <lineage>
        <taxon>Bacteria</taxon>
        <taxon>Pseudomonadati</taxon>
        <taxon>Pseudomonadota</taxon>
        <taxon>Betaproteobacteria</taxon>
        <taxon>Burkholderiales</taxon>
        <taxon>Comamonadaceae</taxon>
        <taxon>Giesbergeria</taxon>
    </lineage>
</organism>
<dbReference type="GO" id="GO:0044780">
    <property type="term" value="P:bacterial-type flagellum assembly"/>
    <property type="evidence" value="ECO:0007669"/>
    <property type="project" value="InterPro"/>
</dbReference>
<dbReference type="Pfam" id="PF06429">
    <property type="entry name" value="Flg_bbr_C"/>
    <property type="match status" value="1"/>
</dbReference>
<name>A0A1H9LRK9_9BURK</name>
<dbReference type="Pfam" id="PF22638">
    <property type="entry name" value="FlgK_D1"/>
    <property type="match status" value="1"/>
</dbReference>
<keyword evidence="10" id="KW-0969">Cilium</keyword>
<keyword evidence="10" id="KW-0966">Cell projection</keyword>
<dbReference type="Pfam" id="PF21158">
    <property type="entry name" value="flgK_1st_1"/>
    <property type="match status" value="1"/>
</dbReference>
<keyword evidence="11" id="KW-1185">Reference proteome</keyword>
<dbReference type="GO" id="GO:0009424">
    <property type="term" value="C:bacterial-type flagellum hook"/>
    <property type="evidence" value="ECO:0007669"/>
    <property type="project" value="InterPro"/>
</dbReference>
<evidence type="ECO:0000256" key="6">
    <source>
        <dbReference type="ARBA" id="ARBA00023143"/>
    </source>
</evidence>
<proteinExistence type="inferred from homology"/>
<reference evidence="10 11" key="1">
    <citation type="submission" date="2016-10" db="EMBL/GenBank/DDBJ databases">
        <authorList>
            <person name="de Groot N.N."/>
        </authorList>
    </citation>
    <scope>NUCLEOTIDE SEQUENCE [LARGE SCALE GENOMIC DNA]</scope>
    <source>
        <strain evidence="10 11">ATCC 35958</strain>
    </source>
</reference>
<dbReference type="AlphaFoldDB" id="A0A1H9LRK9"/>
<evidence type="ECO:0000259" key="9">
    <source>
        <dbReference type="Pfam" id="PF22638"/>
    </source>
</evidence>
<dbReference type="InterPro" id="IPR002371">
    <property type="entry name" value="FlgK"/>
</dbReference>
<evidence type="ECO:0000259" key="7">
    <source>
        <dbReference type="Pfam" id="PF06429"/>
    </source>
</evidence>
<dbReference type="OrthoDB" id="9802553at2"/>
<dbReference type="GO" id="GO:0005198">
    <property type="term" value="F:structural molecule activity"/>
    <property type="evidence" value="ECO:0007669"/>
    <property type="project" value="InterPro"/>
</dbReference>
<feature type="domain" description="Flagellar hook-associated protein 1 D2-like" evidence="8">
    <location>
        <begin position="342"/>
        <end position="406"/>
    </location>
</feature>
<dbReference type="NCBIfam" id="TIGR02492">
    <property type="entry name" value="flgK_ends"/>
    <property type="match status" value="1"/>
</dbReference>
<protein>
    <recommendedName>
        <fullName evidence="4">Flagellar hook-associated protein 1</fullName>
    </recommendedName>
</protein>
<comment type="subcellular location">
    <subcellularLocation>
        <location evidence="1">Bacterial flagellum</location>
    </subcellularLocation>
    <subcellularLocation>
        <location evidence="2">Secreted</location>
    </subcellularLocation>
</comment>
<comment type="similarity">
    <text evidence="3">Belongs to the flagella basal body rod proteins family.</text>
</comment>
<dbReference type="PANTHER" id="PTHR30033:SF1">
    <property type="entry name" value="FLAGELLAR HOOK-ASSOCIATED PROTEIN 1"/>
    <property type="match status" value="1"/>
</dbReference>
<dbReference type="GO" id="GO:0005576">
    <property type="term" value="C:extracellular region"/>
    <property type="evidence" value="ECO:0007669"/>
    <property type="project" value="UniProtKB-SubCell"/>
</dbReference>